<dbReference type="Pfam" id="PF08711">
    <property type="entry name" value="Med26"/>
    <property type="match status" value="1"/>
</dbReference>
<evidence type="ECO:0000256" key="7">
    <source>
        <dbReference type="ARBA" id="ARBA00022679"/>
    </source>
</evidence>
<dbReference type="InterPro" id="IPR003616">
    <property type="entry name" value="Post-SET_dom"/>
</dbReference>
<dbReference type="InterPro" id="IPR013257">
    <property type="entry name" value="SRI"/>
</dbReference>
<evidence type="ECO:0000313" key="17">
    <source>
        <dbReference type="Proteomes" id="UP000070544"/>
    </source>
</evidence>
<dbReference type="PROSITE" id="PS50280">
    <property type="entry name" value="SET"/>
    <property type="match status" value="1"/>
</dbReference>
<evidence type="ECO:0000256" key="2">
    <source>
        <dbReference type="ARBA" id="ARBA00004123"/>
    </source>
</evidence>
<feature type="compositionally biased region" description="Basic residues" evidence="12">
    <location>
        <begin position="645"/>
        <end position="654"/>
    </location>
</feature>
<dbReference type="OrthoDB" id="422362at2759"/>
<dbReference type="SMART" id="SM00508">
    <property type="entry name" value="PostSET"/>
    <property type="match status" value="1"/>
</dbReference>
<evidence type="ECO:0000256" key="9">
    <source>
        <dbReference type="ARBA" id="ARBA00023015"/>
    </source>
</evidence>
<dbReference type="STRING" id="1344416.A0A139A2I6"/>
<dbReference type="InterPro" id="IPR042294">
    <property type="entry name" value="SETD2_animal"/>
</dbReference>
<feature type="region of interest" description="Disordered" evidence="12">
    <location>
        <begin position="471"/>
        <end position="538"/>
    </location>
</feature>
<dbReference type="AlphaFoldDB" id="A0A139A2I6"/>
<feature type="region of interest" description="Disordered" evidence="12">
    <location>
        <begin position="305"/>
        <end position="329"/>
    </location>
</feature>
<comment type="function">
    <text evidence="1">Histone methyltransferase that trimethylates histone H3 'Lys-36' forming H3K36me3. Involved in transcription elongation as well as in transcription repression.</text>
</comment>
<keyword evidence="17" id="KW-1185">Reference proteome</keyword>
<dbReference type="GO" id="GO:0032259">
    <property type="term" value="P:methylation"/>
    <property type="evidence" value="ECO:0007669"/>
    <property type="project" value="UniProtKB-KW"/>
</dbReference>
<dbReference type="PANTHER" id="PTHR46711">
    <property type="entry name" value="HISTONE-LYSINE N-METHYLTRANSFERASE SETD2"/>
    <property type="match status" value="1"/>
</dbReference>
<comment type="subcellular location">
    <subcellularLocation>
        <location evidence="3">Chromosome</location>
    </subcellularLocation>
    <subcellularLocation>
        <location evidence="2">Nucleus</location>
    </subcellularLocation>
</comment>
<keyword evidence="9" id="KW-0805">Transcription regulation</keyword>
<evidence type="ECO:0000256" key="10">
    <source>
        <dbReference type="ARBA" id="ARBA00023163"/>
    </source>
</evidence>
<keyword evidence="5" id="KW-0158">Chromosome</keyword>
<dbReference type="Proteomes" id="UP000070544">
    <property type="component" value="Unassembled WGS sequence"/>
</dbReference>
<keyword evidence="6" id="KW-0489">Methyltransferase</keyword>
<evidence type="ECO:0000256" key="11">
    <source>
        <dbReference type="ARBA" id="ARBA00023242"/>
    </source>
</evidence>
<dbReference type="Gene3D" id="1.10.1740.100">
    <property type="entry name" value="Set2, Rpb1 interacting domain"/>
    <property type="match status" value="1"/>
</dbReference>
<dbReference type="GO" id="GO:0006355">
    <property type="term" value="P:regulation of DNA-templated transcription"/>
    <property type="evidence" value="ECO:0007669"/>
    <property type="project" value="InterPro"/>
</dbReference>
<dbReference type="InterPro" id="IPR046341">
    <property type="entry name" value="SET_dom_sf"/>
</dbReference>
<dbReference type="PROSITE" id="PS50868">
    <property type="entry name" value="POST_SET"/>
    <property type="match status" value="1"/>
</dbReference>
<dbReference type="GO" id="GO:0140955">
    <property type="term" value="F:histone H3K36 trimethyltransferase activity"/>
    <property type="evidence" value="ECO:0007669"/>
    <property type="project" value="UniProtKB-EC"/>
</dbReference>
<dbReference type="EC" id="2.1.1.359" evidence="4"/>
<dbReference type="CDD" id="cd19172">
    <property type="entry name" value="SET_SETD2"/>
    <property type="match status" value="1"/>
</dbReference>
<feature type="domain" description="SET" evidence="13">
    <location>
        <begin position="156"/>
        <end position="273"/>
    </location>
</feature>
<evidence type="ECO:0000259" key="15">
    <source>
        <dbReference type="PROSITE" id="PS51215"/>
    </source>
</evidence>
<dbReference type="EMBL" id="KQ965810">
    <property type="protein sequence ID" value="KXS11000.1"/>
    <property type="molecule type" value="Genomic_DNA"/>
</dbReference>
<feature type="compositionally biased region" description="Acidic residues" evidence="12">
    <location>
        <begin position="307"/>
        <end position="318"/>
    </location>
</feature>
<organism evidence="16 17">
    <name type="scientific">Gonapodya prolifera (strain JEL478)</name>
    <name type="common">Monoblepharis prolifera</name>
    <dbReference type="NCBI Taxonomy" id="1344416"/>
    <lineage>
        <taxon>Eukaryota</taxon>
        <taxon>Fungi</taxon>
        <taxon>Fungi incertae sedis</taxon>
        <taxon>Chytridiomycota</taxon>
        <taxon>Chytridiomycota incertae sedis</taxon>
        <taxon>Monoblepharidomycetes</taxon>
        <taxon>Monoblepharidales</taxon>
        <taxon>Gonapodyaceae</taxon>
        <taxon>Gonapodya</taxon>
    </lineage>
</organism>
<dbReference type="PROSITE" id="PS51215">
    <property type="entry name" value="AWS"/>
    <property type="match status" value="1"/>
</dbReference>
<feature type="domain" description="AWS" evidence="15">
    <location>
        <begin position="101"/>
        <end position="154"/>
    </location>
</feature>
<proteinExistence type="predicted"/>
<feature type="domain" description="Post-SET" evidence="14">
    <location>
        <begin position="280"/>
        <end position="296"/>
    </location>
</feature>
<evidence type="ECO:0000256" key="3">
    <source>
        <dbReference type="ARBA" id="ARBA00004286"/>
    </source>
</evidence>
<evidence type="ECO:0000256" key="1">
    <source>
        <dbReference type="ARBA" id="ARBA00003901"/>
    </source>
</evidence>
<keyword evidence="8" id="KW-0949">S-adenosyl-L-methionine</keyword>
<dbReference type="SUPFAM" id="SSF82199">
    <property type="entry name" value="SET domain"/>
    <property type="match status" value="1"/>
</dbReference>
<feature type="compositionally biased region" description="Basic and acidic residues" evidence="12">
    <location>
        <begin position="631"/>
        <end position="644"/>
    </location>
</feature>
<keyword evidence="11" id="KW-0539">Nucleus</keyword>
<name>A0A139A2I6_GONPJ</name>
<evidence type="ECO:0000256" key="12">
    <source>
        <dbReference type="SAM" id="MobiDB-lite"/>
    </source>
</evidence>
<evidence type="ECO:0000256" key="8">
    <source>
        <dbReference type="ARBA" id="ARBA00022691"/>
    </source>
</evidence>
<evidence type="ECO:0000256" key="6">
    <source>
        <dbReference type="ARBA" id="ARBA00022603"/>
    </source>
</evidence>
<dbReference type="Pfam" id="PF00856">
    <property type="entry name" value="SET"/>
    <property type="match status" value="1"/>
</dbReference>
<accession>A0A139A2I6</accession>
<dbReference type="InterPro" id="IPR017923">
    <property type="entry name" value="TFIIS_N"/>
</dbReference>
<dbReference type="GO" id="GO:0005694">
    <property type="term" value="C:chromosome"/>
    <property type="evidence" value="ECO:0007669"/>
    <property type="project" value="UniProtKB-SubCell"/>
</dbReference>
<reference evidence="16 17" key="1">
    <citation type="journal article" date="2015" name="Genome Biol. Evol.">
        <title>Phylogenomic analyses indicate that early fungi evolved digesting cell walls of algal ancestors of land plants.</title>
        <authorList>
            <person name="Chang Y."/>
            <person name="Wang S."/>
            <person name="Sekimoto S."/>
            <person name="Aerts A.L."/>
            <person name="Choi C."/>
            <person name="Clum A."/>
            <person name="LaButti K.M."/>
            <person name="Lindquist E.A."/>
            <person name="Yee Ngan C."/>
            <person name="Ohm R.A."/>
            <person name="Salamov A.A."/>
            <person name="Grigoriev I.V."/>
            <person name="Spatafora J.W."/>
            <person name="Berbee M.L."/>
        </authorList>
    </citation>
    <scope>NUCLEOTIDE SEQUENCE [LARGE SCALE GENOMIC DNA]</scope>
    <source>
        <strain evidence="16 17">JEL478</strain>
    </source>
</reference>
<keyword evidence="10" id="KW-0804">Transcription</keyword>
<dbReference type="InterPro" id="IPR044437">
    <property type="entry name" value="SETD2/Set2_SET"/>
</dbReference>
<dbReference type="GO" id="GO:0005634">
    <property type="term" value="C:nucleus"/>
    <property type="evidence" value="ECO:0007669"/>
    <property type="project" value="UniProtKB-SubCell"/>
</dbReference>
<dbReference type="SMART" id="SM00317">
    <property type="entry name" value="SET"/>
    <property type="match status" value="1"/>
</dbReference>
<dbReference type="SMART" id="SM00570">
    <property type="entry name" value="AWS"/>
    <property type="match status" value="1"/>
</dbReference>
<gene>
    <name evidence="16" type="ORF">M427DRAFT_455465</name>
</gene>
<dbReference type="Pfam" id="PF08236">
    <property type="entry name" value="SRI"/>
    <property type="match status" value="1"/>
</dbReference>
<dbReference type="PANTHER" id="PTHR46711:SF1">
    <property type="entry name" value="HISTONE-LYSINE N-METHYLTRANSFERASE SETD2"/>
    <property type="match status" value="1"/>
</dbReference>
<dbReference type="InterPro" id="IPR038190">
    <property type="entry name" value="SRI_sf"/>
</dbReference>
<evidence type="ECO:0000259" key="14">
    <source>
        <dbReference type="PROSITE" id="PS50868"/>
    </source>
</evidence>
<dbReference type="Pfam" id="PF17907">
    <property type="entry name" value="AWS"/>
    <property type="match status" value="1"/>
</dbReference>
<feature type="region of interest" description="Disordered" evidence="12">
    <location>
        <begin position="626"/>
        <end position="710"/>
    </location>
</feature>
<evidence type="ECO:0000259" key="13">
    <source>
        <dbReference type="PROSITE" id="PS50280"/>
    </source>
</evidence>
<dbReference type="InterPro" id="IPR001214">
    <property type="entry name" value="SET_dom"/>
</dbReference>
<evidence type="ECO:0000313" key="16">
    <source>
        <dbReference type="EMBL" id="KXS11000.1"/>
    </source>
</evidence>
<sequence length="779" mass="88035">MTTDVIPFNEQHLSAASLDGMSEIKSEDMIPELEALTPSSLASPHDSSIDKEELCFRVEDFKFNIKAPLGTECTEEARRTFVSLHDNEYRGDAKGLARGMTEEWPCECKYSPGIDEPSSACGENSGCINRELYVECTECPTGASCQNRRFQHHDYAQVEVFNAGPKGFGLRTLQDLPSGTFVREYVGEVISAAAFGRRTRQYDNEKQKHFYFMSLTPYEVIDATKRGSLARFINHSCSPNATTHKWIVNGRFRIGIFTTKFIARGEELTFDYQFQRYGHEAQKCFCGSSNCRGYIGGEATGPAPDYEGLDSDEDDDDDNGKKSKKPKEPKIVKGIDSHADVVKLIRVLTRNSEKPARIRGLLARLEATTLVPIWRDVLKFRAMTQLKLLLVDYGRSHLALTCQVLRILKLVPIITRNTSSLVDSKIDEVVEQMSNEHLDLEIRELAKQVFDKWSELEIRYKIPKRKLSQMDISLPSPDATHSTGSSDSPKKSKKAEQRSESPPIRRRMDSYRPDYSAPPKAVTRSDDSQTGMQSDGDAEQVAEAVALFSNASSPRTPMSPYINSHSEEHLLLPNPDAYRPLPAVQELVDSTMTDSQTSILRPPSTSVVAFAGGLTEEDLRRLIEDANEPPDESHGKHRDHEGRHQRQHRKHRGERLRTDDKHAMQGHSHRRKRVDRVDRPTAQQDPMDTREPGEAQSSNPGAVWSDEQRKQMRDKLAPVVAKILSQWKSEMGKDQFKHLARKITHSLVEKEAKERDPPVAITHEIEAKANKYIKVRLIV</sequence>
<protein>
    <recommendedName>
        <fullName evidence="4">[histone H3]-lysine(36) N-trimethyltransferase</fullName>
        <ecNumber evidence="4">2.1.1.359</ecNumber>
    </recommendedName>
</protein>
<feature type="compositionally biased region" description="Basic and acidic residues" evidence="12">
    <location>
        <begin position="488"/>
        <end position="499"/>
    </location>
</feature>
<dbReference type="Gene3D" id="2.170.270.10">
    <property type="entry name" value="SET domain"/>
    <property type="match status" value="1"/>
</dbReference>
<evidence type="ECO:0000256" key="5">
    <source>
        <dbReference type="ARBA" id="ARBA00022454"/>
    </source>
</evidence>
<evidence type="ECO:0000256" key="4">
    <source>
        <dbReference type="ARBA" id="ARBA00012178"/>
    </source>
</evidence>
<keyword evidence="7" id="KW-0808">Transferase</keyword>
<dbReference type="InterPro" id="IPR006560">
    <property type="entry name" value="AWS_dom"/>
</dbReference>